<gene>
    <name evidence="1" type="ORF">MAR_033954</name>
</gene>
<name>A0ABY7GBV8_MYAAR</name>
<organism evidence="1 2">
    <name type="scientific">Mya arenaria</name>
    <name type="common">Soft-shell clam</name>
    <dbReference type="NCBI Taxonomy" id="6604"/>
    <lineage>
        <taxon>Eukaryota</taxon>
        <taxon>Metazoa</taxon>
        <taxon>Spiralia</taxon>
        <taxon>Lophotrochozoa</taxon>
        <taxon>Mollusca</taxon>
        <taxon>Bivalvia</taxon>
        <taxon>Autobranchia</taxon>
        <taxon>Heteroconchia</taxon>
        <taxon>Euheterodonta</taxon>
        <taxon>Imparidentia</taxon>
        <taxon>Neoheterodontei</taxon>
        <taxon>Myida</taxon>
        <taxon>Myoidea</taxon>
        <taxon>Myidae</taxon>
        <taxon>Mya</taxon>
    </lineage>
</organism>
<proteinExistence type="predicted"/>
<dbReference type="Proteomes" id="UP001164746">
    <property type="component" value="Chromosome 17"/>
</dbReference>
<sequence length="144" mass="16563">TQLFENTENERSYELLESELRKLGFCFSRKIFKGNGWDSITSNSSAVYNLRSKDRYFLQPLEIDEEICRLKALYARSGVPDNEKPTFPECNKTWSIDKVKSALKGFSHLQGLGQGFGKLNVYIDNVSSEQKEETIKLVGRKLQK</sequence>
<reference evidence="1" key="1">
    <citation type="submission" date="2022-11" db="EMBL/GenBank/DDBJ databases">
        <title>Centuries of genome instability and evolution in soft-shell clam transmissible cancer (bioRxiv).</title>
        <authorList>
            <person name="Hart S.F.M."/>
            <person name="Yonemitsu M.A."/>
            <person name="Giersch R.M."/>
            <person name="Beal B.F."/>
            <person name="Arriagada G."/>
            <person name="Davis B.W."/>
            <person name="Ostrander E.A."/>
            <person name="Goff S.P."/>
            <person name="Metzger M.J."/>
        </authorList>
    </citation>
    <scope>NUCLEOTIDE SEQUENCE</scope>
    <source>
        <strain evidence="1">MELC-2E11</strain>
        <tissue evidence="1">Siphon/mantle</tissue>
    </source>
</reference>
<protein>
    <submittedName>
        <fullName evidence="1">Uncharacterized protein</fullName>
    </submittedName>
</protein>
<dbReference type="EMBL" id="CP111028">
    <property type="protein sequence ID" value="WAR31412.1"/>
    <property type="molecule type" value="Genomic_DNA"/>
</dbReference>
<accession>A0ABY7GBV8</accession>
<keyword evidence="2" id="KW-1185">Reference proteome</keyword>
<evidence type="ECO:0000313" key="2">
    <source>
        <dbReference type="Proteomes" id="UP001164746"/>
    </source>
</evidence>
<feature type="non-terminal residue" evidence="1">
    <location>
        <position position="1"/>
    </location>
</feature>
<evidence type="ECO:0000313" key="1">
    <source>
        <dbReference type="EMBL" id="WAR31412.1"/>
    </source>
</evidence>
<feature type="non-terminal residue" evidence="1">
    <location>
        <position position="144"/>
    </location>
</feature>